<reference evidence="14 15" key="1">
    <citation type="journal article" date="2017" name="New Microbes New Infect">
        <title>Genome sequence of 'Leucobacter massiliensis' sp. nov. isolated from human pharynx after travel to the 2014 Hajj.</title>
        <authorList>
            <person name="Leangapichart T."/>
            <person name="Gautret P."/>
            <person name="Nguyen T.T."/>
            <person name="Armstrong N."/>
            <person name="Rolain J.M."/>
        </authorList>
    </citation>
    <scope>NUCLEOTIDE SEQUENCE [LARGE SCALE GENOMIC DNA]</scope>
    <source>
        <strain evidence="14 15">122RC15</strain>
    </source>
</reference>
<dbReference type="OrthoDB" id="943692at2"/>
<dbReference type="EC" id="4.1.3.17" evidence="5"/>
<comment type="caution">
    <text evidence="14">The sequence shown here is derived from an EMBL/GenBank/DDBJ whole genome shotgun (WGS) entry which is preliminary data.</text>
</comment>
<dbReference type="SUPFAM" id="SSF89562">
    <property type="entry name" value="RraA-like"/>
    <property type="match status" value="1"/>
</dbReference>
<dbReference type="EC" id="4.1.1.112" evidence="6"/>
<organism evidence="14 15">
    <name type="scientific">Leucobacter massiliensis</name>
    <dbReference type="NCBI Taxonomy" id="1686285"/>
    <lineage>
        <taxon>Bacteria</taxon>
        <taxon>Bacillati</taxon>
        <taxon>Actinomycetota</taxon>
        <taxon>Actinomycetes</taxon>
        <taxon>Micrococcales</taxon>
        <taxon>Microbacteriaceae</taxon>
        <taxon>Leucobacter</taxon>
    </lineage>
</organism>
<name>A0A2S9QS02_9MICO</name>
<dbReference type="GO" id="GO:0046872">
    <property type="term" value="F:metal ion binding"/>
    <property type="evidence" value="ECO:0007669"/>
    <property type="project" value="UniProtKB-KW"/>
</dbReference>
<evidence type="ECO:0000256" key="13">
    <source>
        <dbReference type="PIRSR" id="PIRSR605493-1"/>
    </source>
</evidence>
<accession>A0A2S9QS02</accession>
<keyword evidence="13" id="KW-0479">Metal-binding</keyword>
<dbReference type="AlphaFoldDB" id="A0A2S9QS02"/>
<keyword evidence="14" id="KW-0489">Methyltransferase</keyword>
<evidence type="ECO:0000256" key="8">
    <source>
        <dbReference type="ARBA" id="ARBA00025046"/>
    </source>
</evidence>
<evidence type="ECO:0000256" key="3">
    <source>
        <dbReference type="ARBA" id="ARBA00008621"/>
    </source>
</evidence>
<dbReference type="GO" id="GO:0008168">
    <property type="term" value="F:methyltransferase activity"/>
    <property type="evidence" value="ECO:0007669"/>
    <property type="project" value="UniProtKB-KW"/>
</dbReference>
<comment type="similarity">
    <text evidence="3">Belongs to the class II aldolase/RraA-like family.</text>
</comment>
<comment type="catalytic activity">
    <reaction evidence="1">
        <text>4-hydroxy-4-methyl-2-oxoglutarate = 2 pyruvate</text>
        <dbReference type="Rhea" id="RHEA:22748"/>
        <dbReference type="ChEBI" id="CHEBI:15361"/>
        <dbReference type="ChEBI" id="CHEBI:58276"/>
        <dbReference type="EC" id="4.1.3.17"/>
    </reaction>
</comment>
<comment type="catalytic activity">
    <reaction evidence="12">
        <text>oxaloacetate + H(+) = pyruvate + CO2</text>
        <dbReference type="Rhea" id="RHEA:15641"/>
        <dbReference type="ChEBI" id="CHEBI:15361"/>
        <dbReference type="ChEBI" id="CHEBI:15378"/>
        <dbReference type="ChEBI" id="CHEBI:16452"/>
        <dbReference type="ChEBI" id="CHEBI:16526"/>
        <dbReference type="EC" id="4.1.1.112"/>
    </reaction>
</comment>
<evidence type="ECO:0000256" key="12">
    <source>
        <dbReference type="ARBA" id="ARBA00047973"/>
    </source>
</evidence>
<sequence>MELVVNPVPPALPRAEAESFAALSLPTLGHYLEDGFVEPAIRCLVRPETTVVGTAMTVRTTASDSTALHHAAGMILPGQVMVIDTGGDHRHAPLGEVVATQLKVRGAAGVVVDGVVTDIRELRRIGVPVYARGTSLLTTKLHGSGGGGIGGPLVCGGVSVEPGHVVLADENGVLIASRGRLDGVAGTAREDDAEEPELLRAIEAGGLLGELSGASALVRRLSRVSELR</sequence>
<dbReference type="InterPro" id="IPR005493">
    <property type="entry name" value="RraA/RraA-like"/>
</dbReference>
<evidence type="ECO:0000256" key="9">
    <source>
        <dbReference type="ARBA" id="ARBA00029596"/>
    </source>
</evidence>
<dbReference type="PANTHER" id="PTHR33254:SF4">
    <property type="entry name" value="4-HYDROXY-4-METHYL-2-OXOGLUTARATE ALDOLASE 3-RELATED"/>
    <property type="match status" value="1"/>
</dbReference>
<evidence type="ECO:0000256" key="7">
    <source>
        <dbReference type="ARBA" id="ARBA00016549"/>
    </source>
</evidence>
<proteinExistence type="inferred from homology"/>
<dbReference type="RefSeq" id="WP_105804075.1">
    <property type="nucleotide sequence ID" value="NZ_MWZD01000012.1"/>
</dbReference>
<evidence type="ECO:0000313" key="14">
    <source>
        <dbReference type="EMBL" id="PRI12370.1"/>
    </source>
</evidence>
<dbReference type="GO" id="GO:0047443">
    <property type="term" value="F:4-hydroxy-4-methyl-2-oxoglutarate aldolase activity"/>
    <property type="evidence" value="ECO:0007669"/>
    <property type="project" value="UniProtKB-EC"/>
</dbReference>
<evidence type="ECO:0000256" key="11">
    <source>
        <dbReference type="ARBA" id="ARBA00032305"/>
    </source>
</evidence>
<comment type="subunit">
    <text evidence="4">Homotrimer.</text>
</comment>
<gene>
    <name evidence="14" type="ORF">B4915_01465</name>
</gene>
<dbReference type="CDD" id="cd16841">
    <property type="entry name" value="RraA_family"/>
    <property type="match status" value="1"/>
</dbReference>
<dbReference type="Gene3D" id="3.50.30.40">
    <property type="entry name" value="Ribonuclease E inhibitor RraA/RraA-like"/>
    <property type="match status" value="1"/>
</dbReference>
<keyword evidence="13" id="KW-0460">Magnesium</keyword>
<evidence type="ECO:0000256" key="1">
    <source>
        <dbReference type="ARBA" id="ARBA00001342"/>
    </source>
</evidence>
<comment type="cofactor">
    <cofactor evidence="2">
        <name>a divalent metal cation</name>
        <dbReference type="ChEBI" id="CHEBI:60240"/>
    </cofactor>
</comment>
<comment type="function">
    <text evidence="8">Catalyzes the aldol cleavage of 4-hydroxy-4-methyl-2-oxoglutarate (HMG) into 2 molecules of pyruvate. Also contains a secondary oxaloacetate (OAA) decarboxylase activity due to the common pyruvate enolate transition state formed following C-C bond cleavage in the retro-aldol and decarboxylation reactions.</text>
</comment>
<dbReference type="GO" id="GO:0008948">
    <property type="term" value="F:oxaloacetate decarboxylase activity"/>
    <property type="evidence" value="ECO:0007669"/>
    <property type="project" value="UniProtKB-EC"/>
</dbReference>
<dbReference type="Proteomes" id="UP000238650">
    <property type="component" value="Unassembled WGS sequence"/>
</dbReference>
<comment type="cofactor">
    <cofactor evidence="13">
        <name>Mg(2+)</name>
        <dbReference type="ChEBI" id="CHEBI:18420"/>
    </cofactor>
</comment>
<dbReference type="InterPro" id="IPR036704">
    <property type="entry name" value="RraA/RraA-like_sf"/>
</dbReference>
<keyword evidence="14" id="KW-0808">Transferase</keyword>
<dbReference type="GO" id="GO:0032259">
    <property type="term" value="P:methylation"/>
    <property type="evidence" value="ECO:0007669"/>
    <property type="project" value="UniProtKB-KW"/>
</dbReference>
<dbReference type="Pfam" id="PF03737">
    <property type="entry name" value="RraA-like"/>
    <property type="match status" value="1"/>
</dbReference>
<protein>
    <recommendedName>
        <fullName evidence="7">Putative 4-hydroxy-4-methyl-2-oxoglutarate aldolase</fullName>
        <ecNumber evidence="6">4.1.1.112</ecNumber>
        <ecNumber evidence="5">4.1.3.17</ecNumber>
    </recommendedName>
    <alternativeName>
        <fullName evidence="11">Oxaloacetate decarboxylase</fullName>
    </alternativeName>
    <alternativeName>
        <fullName evidence="9">Regulator of ribonuclease activity homolog</fullName>
    </alternativeName>
    <alternativeName>
        <fullName evidence="10">RraA-like protein</fullName>
    </alternativeName>
</protein>
<dbReference type="PANTHER" id="PTHR33254">
    <property type="entry name" value="4-HYDROXY-4-METHYL-2-OXOGLUTARATE ALDOLASE 3-RELATED"/>
    <property type="match status" value="1"/>
</dbReference>
<evidence type="ECO:0000256" key="6">
    <source>
        <dbReference type="ARBA" id="ARBA00012947"/>
    </source>
</evidence>
<evidence type="ECO:0000256" key="2">
    <source>
        <dbReference type="ARBA" id="ARBA00001968"/>
    </source>
</evidence>
<evidence type="ECO:0000313" key="15">
    <source>
        <dbReference type="Proteomes" id="UP000238650"/>
    </source>
</evidence>
<feature type="binding site" evidence="13">
    <location>
        <position position="118"/>
    </location>
    <ligand>
        <name>Mg(2+)</name>
        <dbReference type="ChEBI" id="CHEBI:18420"/>
    </ligand>
</feature>
<evidence type="ECO:0000256" key="4">
    <source>
        <dbReference type="ARBA" id="ARBA00011233"/>
    </source>
</evidence>
<feature type="binding site" evidence="13">
    <location>
        <begin position="95"/>
        <end position="98"/>
    </location>
    <ligand>
        <name>substrate</name>
    </ligand>
</feature>
<evidence type="ECO:0000256" key="5">
    <source>
        <dbReference type="ARBA" id="ARBA00012213"/>
    </source>
</evidence>
<keyword evidence="15" id="KW-1185">Reference proteome</keyword>
<evidence type="ECO:0000256" key="10">
    <source>
        <dbReference type="ARBA" id="ARBA00030169"/>
    </source>
</evidence>
<dbReference type="EMBL" id="MWZD01000012">
    <property type="protein sequence ID" value="PRI12370.1"/>
    <property type="molecule type" value="Genomic_DNA"/>
</dbReference>